<accession>A0A1R3RKM1</accession>
<proteinExistence type="predicted"/>
<organism evidence="1 2">
    <name type="scientific">Aspergillus carbonarius (strain ITEM 5010)</name>
    <dbReference type="NCBI Taxonomy" id="602072"/>
    <lineage>
        <taxon>Eukaryota</taxon>
        <taxon>Fungi</taxon>
        <taxon>Dikarya</taxon>
        <taxon>Ascomycota</taxon>
        <taxon>Pezizomycotina</taxon>
        <taxon>Eurotiomycetes</taxon>
        <taxon>Eurotiomycetidae</taxon>
        <taxon>Eurotiales</taxon>
        <taxon>Aspergillaceae</taxon>
        <taxon>Aspergillus</taxon>
        <taxon>Aspergillus subgen. Circumdati</taxon>
    </lineage>
</organism>
<dbReference type="Proteomes" id="UP000188318">
    <property type="component" value="Unassembled WGS sequence"/>
</dbReference>
<dbReference type="AlphaFoldDB" id="A0A1R3RKM1"/>
<reference evidence="2" key="1">
    <citation type="journal article" date="2017" name="Genome Biol.">
        <title>Comparative genomics reveals high biological diversity and specific adaptations in the industrially and medically important fungal genus Aspergillus.</title>
        <authorList>
            <person name="de Vries R.P."/>
            <person name="Riley R."/>
            <person name="Wiebenga A."/>
            <person name="Aguilar-Osorio G."/>
            <person name="Amillis S."/>
            <person name="Uchima C.A."/>
            <person name="Anderluh G."/>
            <person name="Asadollahi M."/>
            <person name="Askin M."/>
            <person name="Barry K."/>
            <person name="Battaglia E."/>
            <person name="Bayram O."/>
            <person name="Benocci T."/>
            <person name="Braus-Stromeyer S.A."/>
            <person name="Caldana C."/>
            <person name="Canovas D."/>
            <person name="Cerqueira G.C."/>
            <person name="Chen F."/>
            <person name="Chen W."/>
            <person name="Choi C."/>
            <person name="Clum A."/>
            <person name="Dos Santos R.A."/>
            <person name="Damasio A.R."/>
            <person name="Diallinas G."/>
            <person name="Emri T."/>
            <person name="Fekete E."/>
            <person name="Flipphi M."/>
            <person name="Freyberg S."/>
            <person name="Gallo A."/>
            <person name="Gournas C."/>
            <person name="Habgood R."/>
            <person name="Hainaut M."/>
            <person name="Harispe M.L."/>
            <person name="Henrissat B."/>
            <person name="Hilden K.S."/>
            <person name="Hope R."/>
            <person name="Hossain A."/>
            <person name="Karabika E."/>
            <person name="Karaffa L."/>
            <person name="Karanyi Z."/>
            <person name="Krasevec N."/>
            <person name="Kuo A."/>
            <person name="Kusch H."/>
            <person name="LaButti K."/>
            <person name="Lagendijk E.L."/>
            <person name="Lapidus A."/>
            <person name="Levasseur A."/>
            <person name="Lindquist E."/>
            <person name="Lipzen A."/>
            <person name="Logrieco A.F."/>
            <person name="MacCabe A."/>
            <person name="Maekelae M.R."/>
            <person name="Malavazi I."/>
            <person name="Melin P."/>
            <person name="Meyer V."/>
            <person name="Mielnichuk N."/>
            <person name="Miskei M."/>
            <person name="Molnar A.P."/>
            <person name="Mule G."/>
            <person name="Ngan C.Y."/>
            <person name="Orejas M."/>
            <person name="Orosz E."/>
            <person name="Ouedraogo J.P."/>
            <person name="Overkamp K.M."/>
            <person name="Park H.-S."/>
            <person name="Perrone G."/>
            <person name="Piumi F."/>
            <person name="Punt P.J."/>
            <person name="Ram A.F."/>
            <person name="Ramon A."/>
            <person name="Rauscher S."/>
            <person name="Record E."/>
            <person name="Riano-Pachon D.M."/>
            <person name="Robert V."/>
            <person name="Roehrig J."/>
            <person name="Ruller R."/>
            <person name="Salamov A."/>
            <person name="Salih N.S."/>
            <person name="Samson R.A."/>
            <person name="Sandor E."/>
            <person name="Sanguinetti M."/>
            <person name="Schuetze T."/>
            <person name="Sepcic K."/>
            <person name="Shelest E."/>
            <person name="Sherlock G."/>
            <person name="Sophianopoulou V."/>
            <person name="Squina F.M."/>
            <person name="Sun H."/>
            <person name="Susca A."/>
            <person name="Todd R.B."/>
            <person name="Tsang A."/>
            <person name="Unkles S.E."/>
            <person name="van de Wiele N."/>
            <person name="van Rossen-Uffink D."/>
            <person name="Oliveira J.V."/>
            <person name="Vesth T.C."/>
            <person name="Visser J."/>
            <person name="Yu J.-H."/>
            <person name="Zhou M."/>
            <person name="Andersen M.R."/>
            <person name="Archer D.B."/>
            <person name="Baker S.E."/>
            <person name="Benoit I."/>
            <person name="Brakhage A.A."/>
            <person name="Braus G.H."/>
            <person name="Fischer R."/>
            <person name="Frisvad J.C."/>
            <person name="Goldman G.H."/>
            <person name="Houbraken J."/>
            <person name="Oakley B."/>
            <person name="Pocsi I."/>
            <person name="Scazzocchio C."/>
            <person name="Seiboth B."/>
            <person name="vanKuyk P.A."/>
            <person name="Wortman J."/>
            <person name="Dyer P.S."/>
            <person name="Grigoriev I.V."/>
        </authorList>
    </citation>
    <scope>NUCLEOTIDE SEQUENCE [LARGE SCALE GENOMIC DNA]</scope>
    <source>
        <strain evidence="2">ITEM 5010</strain>
    </source>
</reference>
<keyword evidence="2" id="KW-1185">Reference proteome</keyword>
<gene>
    <name evidence="1" type="ORF">ASPCADRAFT_6698</name>
</gene>
<dbReference type="OrthoDB" id="542013at2759"/>
<dbReference type="STRING" id="602072.A0A1R3RKM1"/>
<evidence type="ECO:0000313" key="1">
    <source>
        <dbReference type="EMBL" id="OOF95032.1"/>
    </source>
</evidence>
<evidence type="ECO:0000313" key="2">
    <source>
        <dbReference type="Proteomes" id="UP000188318"/>
    </source>
</evidence>
<name>A0A1R3RKM1_ASPC5</name>
<protein>
    <submittedName>
        <fullName evidence="1">Uncharacterized protein</fullName>
    </submittedName>
</protein>
<dbReference type="EMBL" id="KV907501">
    <property type="protein sequence ID" value="OOF95032.1"/>
    <property type="molecule type" value="Genomic_DNA"/>
</dbReference>
<dbReference type="VEuPathDB" id="FungiDB:ASPCADRAFT_6698"/>
<sequence length="144" mass="17105">MRQLETPPYIACLMVNDYWLEKFAEAMDEEKRDETPIMVLDKDWTRDKYTGWHRPEWTDGEIHKEVDEFEDPEDVFVKDESQLIFFEEIEGSRAPVLGWMLAEISSIPDLYDALASKCPSDAFYRAYSRPPRVFPDQDDDEWKV</sequence>